<evidence type="ECO:0000256" key="1">
    <source>
        <dbReference type="ARBA" id="ARBA00003416"/>
    </source>
</evidence>
<evidence type="ECO:0000313" key="6">
    <source>
        <dbReference type="Proteomes" id="UP001500390"/>
    </source>
</evidence>
<sequence length="399" mass="43318">MNTWVWGLLGLVVGVAVTIVVTRLVDAARSAAVVTERDLLRERVLDLETSLAEDLETAALLAPLKDALVRVEHQVGTLERDRMQQFGAIRGLLARVEDETQHLGRQTASLAGSLRSSTVRGAWGEVQLRRVLEASGMLARCDFDEQVSAVSAHDRGVRPDVVVRLPGDKVLVVDAKAPMNAFLDAQGEDLGDDERGDLLREHAASLAKHVSALATKEYWSAFREGPEMVVCFVPSDAMLGAALAAQPSLHDQALSQRVVLVGPGALMALLRTVAFTWQQDALSSSARELLDLGRDLHRRLATLGTHTAKVGRSLQSSVEAYNAMVGALESRVMVTARRMNDLDLVDDDLPVLTPVESAPRPLTAQELIDDVTAQDARPELLLDLDVGLRHPRRSRGASR</sequence>
<proteinExistence type="inferred from homology"/>
<reference evidence="6" key="1">
    <citation type="journal article" date="2019" name="Int. J. Syst. Evol. Microbiol.">
        <title>The Global Catalogue of Microorganisms (GCM) 10K type strain sequencing project: providing services to taxonomists for standard genome sequencing and annotation.</title>
        <authorList>
            <consortium name="The Broad Institute Genomics Platform"/>
            <consortium name="The Broad Institute Genome Sequencing Center for Infectious Disease"/>
            <person name="Wu L."/>
            <person name="Ma J."/>
        </authorList>
    </citation>
    <scope>NUCLEOTIDE SEQUENCE [LARGE SCALE GENOMIC DNA]</scope>
    <source>
        <strain evidence="6">JCM 17738</strain>
    </source>
</reference>
<comment type="similarity">
    <text evidence="2">Belongs to the RmuC family.</text>
</comment>
<evidence type="ECO:0000256" key="2">
    <source>
        <dbReference type="ARBA" id="ARBA00009840"/>
    </source>
</evidence>
<dbReference type="RefSeq" id="WP_159900821.1">
    <property type="nucleotide sequence ID" value="NZ_BAABFX010000019.1"/>
</dbReference>
<keyword evidence="3" id="KW-0175">Coiled coil</keyword>
<evidence type="ECO:0000256" key="3">
    <source>
        <dbReference type="ARBA" id="ARBA00023054"/>
    </source>
</evidence>
<dbReference type="Proteomes" id="UP001500390">
    <property type="component" value="Unassembled WGS sequence"/>
</dbReference>
<comment type="caution">
    <text evidence="5">The sequence shown here is derived from an EMBL/GenBank/DDBJ whole genome shotgun (WGS) entry which is preliminary data.</text>
</comment>
<gene>
    <name evidence="5" type="ORF">GCM10023153_08720</name>
</gene>
<dbReference type="PANTHER" id="PTHR30563">
    <property type="entry name" value="DNA RECOMBINATION PROTEIN RMUC"/>
    <property type="match status" value="1"/>
</dbReference>
<keyword evidence="4" id="KW-0233">DNA recombination</keyword>
<evidence type="ECO:0000256" key="4">
    <source>
        <dbReference type="ARBA" id="ARBA00023172"/>
    </source>
</evidence>
<organism evidence="5 6">
    <name type="scientific">Ornithinibacter aureus</name>
    <dbReference type="NCBI Taxonomy" id="622664"/>
    <lineage>
        <taxon>Bacteria</taxon>
        <taxon>Bacillati</taxon>
        <taxon>Actinomycetota</taxon>
        <taxon>Actinomycetes</taxon>
        <taxon>Micrococcales</taxon>
        <taxon>Intrasporangiaceae</taxon>
        <taxon>Ornithinibacter</taxon>
    </lineage>
</organism>
<accession>A0ABP8JIL2</accession>
<protein>
    <submittedName>
        <fullName evidence="5">DNA recombination protein RmuC</fullName>
    </submittedName>
</protein>
<comment type="function">
    <text evidence="1">Involved in DNA recombination.</text>
</comment>
<dbReference type="Pfam" id="PF02646">
    <property type="entry name" value="RmuC"/>
    <property type="match status" value="1"/>
</dbReference>
<evidence type="ECO:0000313" key="5">
    <source>
        <dbReference type="EMBL" id="GAA4391146.1"/>
    </source>
</evidence>
<dbReference type="PANTHER" id="PTHR30563:SF0">
    <property type="entry name" value="DNA RECOMBINATION PROTEIN RMUC"/>
    <property type="match status" value="1"/>
</dbReference>
<dbReference type="InterPro" id="IPR003798">
    <property type="entry name" value="DNA_recombination_RmuC"/>
</dbReference>
<dbReference type="EMBL" id="BAABFX010000019">
    <property type="protein sequence ID" value="GAA4391146.1"/>
    <property type="molecule type" value="Genomic_DNA"/>
</dbReference>
<name>A0ABP8JIL2_9MICO</name>
<keyword evidence="6" id="KW-1185">Reference proteome</keyword>